<sequence length="64" mass="7040">MSQSVETLFPKTRVAAASWHHHCLIMAGECRKMGNIGAAANHLYSAAIARLNFQHFTPSGKEPF</sequence>
<dbReference type="RefSeq" id="WP_128569750.1">
    <property type="nucleotide sequence ID" value="NZ_CM001975.1"/>
</dbReference>
<dbReference type="KEGG" id="dic:Dpoa569_0001283"/>
<evidence type="ECO:0000313" key="2">
    <source>
        <dbReference type="Proteomes" id="UP000320591"/>
    </source>
</evidence>
<name>A0A5B8I698_9GAMM</name>
<protein>
    <submittedName>
        <fullName evidence="1">Uncharacterized protein</fullName>
    </submittedName>
</protein>
<dbReference type="AlphaFoldDB" id="A0A5B8I698"/>
<proteinExistence type="predicted"/>
<organism evidence="1 2">
    <name type="scientific">Dickeya poaceiphila</name>
    <dbReference type="NCBI Taxonomy" id="568768"/>
    <lineage>
        <taxon>Bacteria</taxon>
        <taxon>Pseudomonadati</taxon>
        <taxon>Pseudomonadota</taxon>
        <taxon>Gammaproteobacteria</taxon>
        <taxon>Enterobacterales</taxon>
        <taxon>Pectobacteriaceae</taxon>
        <taxon>Dickeya</taxon>
    </lineage>
</organism>
<dbReference type="Proteomes" id="UP000320591">
    <property type="component" value="Chromosome"/>
</dbReference>
<dbReference type="EMBL" id="CP042220">
    <property type="protein sequence ID" value="QDX29508.1"/>
    <property type="molecule type" value="Genomic_DNA"/>
</dbReference>
<accession>A0A5B8I698</accession>
<reference evidence="1 2" key="1">
    <citation type="journal article" date="2019" name="Environ. Microbiol.">
        <title>The phytopathogenic nature of Dickeya aquatica 174/2 and the dynamic early evolution of Dickeya pathogenicity.</title>
        <authorList>
            <person name="Duprey A."/>
            <person name="Taib N."/>
            <person name="Leonard S."/>
            <person name="Garin T."/>
            <person name="Flandrois J.P."/>
            <person name="Nasser W."/>
            <person name="Brochier-Armanet C."/>
            <person name="Reverchon S."/>
        </authorList>
    </citation>
    <scope>NUCLEOTIDE SEQUENCE [LARGE SCALE GENOMIC DNA]</scope>
    <source>
        <strain evidence="1 2">NCPPB 569</strain>
    </source>
</reference>
<evidence type="ECO:0000313" key="1">
    <source>
        <dbReference type="EMBL" id="QDX29508.1"/>
    </source>
</evidence>
<keyword evidence="2" id="KW-1185">Reference proteome</keyword>
<gene>
    <name evidence="1" type="ORF">Dpoa569_0001283</name>
</gene>